<organism evidence="1 2">
    <name type="scientific">Stappia taiwanensis</name>
    <dbReference type="NCBI Taxonomy" id="992267"/>
    <lineage>
        <taxon>Bacteria</taxon>
        <taxon>Pseudomonadati</taxon>
        <taxon>Pseudomonadota</taxon>
        <taxon>Alphaproteobacteria</taxon>
        <taxon>Hyphomicrobiales</taxon>
        <taxon>Stappiaceae</taxon>
        <taxon>Stappia</taxon>
    </lineage>
</organism>
<gene>
    <name evidence="1" type="ORF">H1W37_13555</name>
</gene>
<dbReference type="Gene3D" id="1.10.620.20">
    <property type="entry name" value="Ribonucleotide Reductase, subunit A"/>
    <property type="match status" value="1"/>
</dbReference>
<reference evidence="1 2" key="2">
    <citation type="submission" date="2020-08" db="EMBL/GenBank/DDBJ databases">
        <title>Stappia taiwanensis sp. nov., isolated from a coastal thermal spring.</title>
        <authorList>
            <person name="Kampfer P."/>
        </authorList>
    </citation>
    <scope>NUCLEOTIDE SEQUENCE [LARGE SCALE GENOMIC DNA]</scope>
    <source>
        <strain evidence="1 2">DSM 23284</strain>
    </source>
</reference>
<dbReference type="EMBL" id="JACEON010000012">
    <property type="protein sequence ID" value="MBA4612688.1"/>
    <property type="molecule type" value="Genomic_DNA"/>
</dbReference>
<dbReference type="InterPro" id="IPR025859">
    <property type="entry name" value="AurF/CmlI"/>
</dbReference>
<proteinExistence type="predicted"/>
<dbReference type="RefSeq" id="WP_181760871.1">
    <property type="nucleotide sequence ID" value="NZ_BMCR01000003.1"/>
</dbReference>
<comment type="caution">
    <text evidence="1">The sequence shown here is derived from an EMBL/GenBank/DDBJ whole genome shotgun (WGS) entry which is preliminary data.</text>
</comment>
<protein>
    <submittedName>
        <fullName evidence="1">Diiron oxygenase</fullName>
    </submittedName>
</protein>
<dbReference type="Pfam" id="PF11583">
    <property type="entry name" value="AurF"/>
    <property type="match status" value="1"/>
</dbReference>
<keyword evidence="2" id="KW-1185">Reference proteome</keyword>
<dbReference type="GO" id="GO:0016491">
    <property type="term" value="F:oxidoreductase activity"/>
    <property type="evidence" value="ECO:0007669"/>
    <property type="project" value="InterPro"/>
</dbReference>
<dbReference type="InterPro" id="IPR012348">
    <property type="entry name" value="RNR-like"/>
</dbReference>
<accession>A0A838XVP9</accession>
<reference evidence="1 2" key="1">
    <citation type="submission" date="2020-07" db="EMBL/GenBank/DDBJ databases">
        <authorList>
            <person name="Li M."/>
        </authorList>
    </citation>
    <scope>NUCLEOTIDE SEQUENCE [LARGE SCALE GENOMIC DNA]</scope>
    <source>
        <strain evidence="1 2">DSM 23284</strain>
    </source>
</reference>
<sequence>MYTNISEDSALVRNALATLGKSWDERVAVRKERLDLTQYYDPSIPDFPVSLVPFWDDEDFANLDPDFKLRFLAVAWLAYNEKAIYLEEAIVQPACALLFRNELPGVGAAQTKQVIAQIQVDEQFHILMCLDICRVSRLRHGLEDYTMPEPALGTHLKELVRNAADADDARIAQVAYASVAEMSINAYLNEVAGDMTIQPLNRINTDMHRQDEAAHGIGFSEIVGSVYRRMSTVQRDRFRAYIGVALRDFTKPDETYWASMLDYLDVPNRDAILQRHANTTRGLVLKRNYTTIRRLFDELEITDAIDFDFQ</sequence>
<dbReference type="AlphaFoldDB" id="A0A838XVP9"/>
<evidence type="ECO:0000313" key="1">
    <source>
        <dbReference type="EMBL" id="MBA4612688.1"/>
    </source>
</evidence>
<evidence type="ECO:0000313" key="2">
    <source>
        <dbReference type="Proteomes" id="UP000559404"/>
    </source>
</evidence>
<dbReference type="Proteomes" id="UP000559404">
    <property type="component" value="Unassembled WGS sequence"/>
</dbReference>
<name>A0A838XVP9_9HYPH</name>